<organism evidence="6 7">
    <name type="scientific">Microbacterium esteraromaticum</name>
    <dbReference type="NCBI Taxonomy" id="57043"/>
    <lineage>
        <taxon>Bacteria</taxon>
        <taxon>Bacillati</taxon>
        <taxon>Actinomycetota</taxon>
        <taxon>Actinomycetes</taxon>
        <taxon>Micrococcales</taxon>
        <taxon>Microbacteriaceae</taxon>
        <taxon>Microbacterium</taxon>
    </lineage>
</organism>
<dbReference type="InterPro" id="IPR020449">
    <property type="entry name" value="Tscrpt_reg_AraC-type_HTH"/>
</dbReference>
<dbReference type="InterPro" id="IPR018060">
    <property type="entry name" value="HTH_AraC"/>
</dbReference>
<evidence type="ECO:0000259" key="5">
    <source>
        <dbReference type="PROSITE" id="PS01124"/>
    </source>
</evidence>
<evidence type="ECO:0000256" key="1">
    <source>
        <dbReference type="ARBA" id="ARBA00023015"/>
    </source>
</evidence>
<dbReference type="Pfam" id="PF12833">
    <property type="entry name" value="HTH_18"/>
    <property type="match status" value="1"/>
</dbReference>
<protein>
    <submittedName>
        <fullName evidence="6">Helix-turn-helix domain-containing protein</fullName>
    </submittedName>
</protein>
<comment type="caution">
    <text evidence="6">The sequence shown here is derived from an EMBL/GenBank/DDBJ whole genome shotgun (WGS) entry which is preliminary data.</text>
</comment>
<dbReference type="InterPro" id="IPR050204">
    <property type="entry name" value="AraC_XylS_family_regulators"/>
</dbReference>
<dbReference type="InterPro" id="IPR009057">
    <property type="entry name" value="Homeodomain-like_sf"/>
</dbReference>
<dbReference type="SUPFAM" id="SSF51215">
    <property type="entry name" value="Regulatory protein AraC"/>
    <property type="match status" value="1"/>
</dbReference>
<dbReference type="InterPro" id="IPR037923">
    <property type="entry name" value="HTH-like"/>
</dbReference>
<dbReference type="GO" id="GO:0003700">
    <property type="term" value="F:DNA-binding transcription factor activity"/>
    <property type="evidence" value="ECO:0007669"/>
    <property type="project" value="InterPro"/>
</dbReference>
<dbReference type="SUPFAM" id="SSF46689">
    <property type="entry name" value="Homeodomain-like"/>
    <property type="match status" value="2"/>
</dbReference>
<evidence type="ECO:0000313" key="6">
    <source>
        <dbReference type="EMBL" id="MBN8206845.1"/>
    </source>
</evidence>
<dbReference type="Gene3D" id="1.10.10.60">
    <property type="entry name" value="Homeodomain-like"/>
    <property type="match status" value="2"/>
</dbReference>
<evidence type="ECO:0000256" key="3">
    <source>
        <dbReference type="ARBA" id="ARBA00023159"/>
    </source>
</evidence>
<evidence type="ECO:0000256" key="4">
    <source>
        <dbReference type="ARBA" id="ARBA00023163"/>
    </source>
</evidence>
<dbReference type="GO" id="GO:0043565">
    <property type="term" value="F:sequence-specific DNA binding"/>
    <property type="evidence" value="ECO:0007669"/>
    <property type="project" value="InterPro"/>
</dbReference>
<sequence>MERREGFARQRLCVIPRPVVTDALTRPVTSSMLVTDAGWFPEARDHLRVRPHGAPETVLLVCTDGQGWVDVGHGRITVEPGTAALIPRGTPHSYGAQTHHPWTIWWCHLQGEDLDHLWHAIGSEEPAAVFPLQSPERITTLVEQIVAALERDHSPPRLLVTTGLAWHLMTQLAADRRLAERSEPLERAMRVLDERAEGSIRVSELARLVGVSPSHLGALFRAATGGGVLAYHRDLKMARARRLLDTTTLNITEIADRLGYTDPFYFSRQFRRVHGTSPSDYRRLRKG</sequence>
<dbReference type="PANTHER" id="PTHR46796">
    <property type="entry name" value="HTH-TYPE TRANSCRIPTIONAL ACTIVATOR RHAS-RELATED"/>
    <property type="match status" value="1"/>
</dbReference>
<dbReference type="AlphaFoldDB" id="A0A939DWY1"/>
<dbReference type="Pfam" id="PF02311">
    <property type="entry name" value="AraC_binding"/>
    <property type="match status" value="1"/>
</dbReference>
<name>A0A939DWY1_9MICO</name>
<evidence type="ECO:0000313" key="7">
    <source>
        <dbReference type="Proteomes" id="UP000664385"/>
    </source>
</evidence>
<keyword evidence="1" id="KW-0805">Transcription regulation</keyword>
<dbReference type="CDD" id="cd06986">
    <property type="entry name" value="cupin_MmsR-like_N"/>
    <property type="match status" value="1"/>
</dbReference>
<keyword evidence="3" id="KW-0010">Activator</keyword>
<dbReference type="PRINTS" id="PR00032">
    <property type="entry name" value="HTHARAC"/>
</dbReference>
<feature type="domain" description="HTH araC/xylS-type" evidence="5">
    <location>
        <begin position="186"/>
        <end position="284"/>
    </location>
</feature>
<dbReference type="PROSITE" id="PS00041">
    <property type="entry name" value="HTH_ARAC_FAMILY_1"/>
    <property type="match status" value="1"/>
</dbReference>
<dbReference type="Gene3D" id="2.60.120.280">
    <property type="entry name" value="Regulatory protein AraC"/>
    <property type="match status" value="1"/>
</dbReference>
<reference evidence="6" key="1">
    <citation type="submission" date="2020-12" db="EMBL/GenBank/DDBJ databases">
        <title>PHA producing bacteria isolated from mangrove.</title>
        <authorList>
            <person name="Zheng W."/>
            <person name="Yu S."/>
            <person name="Huang Y."/>
        </authorList>
    </citation>
    <scope>NUCLEOTIDE SEQUENCE</scope>
    <source>
        <strain evidence="6">GN8-5</strain>
    </source>
</reference>
<proteinExistence type="predicted"/>
<dbReference type="InterPro" id="IPR003313">
    <property type="entry name" value="AraC-bd"/>
</dbReference>
<keyword evidence="4" id="KW-0804">Transcription</keyword>
<evidence type="ECO:0000256" key="2">
    <source>
        <dbReference type="ARBA" id="ARBA00023125"/>
    </source>
</evidence>
<keyword evidence="2" id="KW-0238">DNA-binding</keyword>
<dbReference type="PROSITE" id="PS01124">
    <property type="entry name" value="HTH_ARAC_FAMILY_2"/>
    <property type="match status" value="1"/>
</dbReference>
<dbReference type="Proteomes" id="UP000664385">
    <property type="component" value="Unassembled WGS sequence"/>
</dbReference>
<dbReference type="SMART" id="SM00342">
    <property type="entry name" value="HTH_ARAC"/>
    <property type="match status" value="1"/>
</dbReference>
<dbReference type="PANTHER" id="PTHR46796:SF7">
    <property type="entry name" value="ARAC FAMILY TRANSCRIPTIONAL REGULATOR"/>
    <property type="match status" value="1"/>
</dbReference>
<dbReference type="EMBL" id="JAEMWU010000003">
    <property type="protein sequence ID" value="MBN8206845.1"/>
    <property type="molecule type" value="Genomic_DNA"/>
</dbReference>
<accession>A0A939DWY1</accession>
<dbReference type="RefSeq" id="WP_206824645.1">
    <property type="nucleotide sequence ID" value="NZ_JAEMWU010000003.1"/>
</dbReference>
<gene>
    <name evidence="6" type="ORF">JF543_12880</name>
</gene>
<dbReference type="InterPro" id="IPR018062">
    <property type="entry name" value="HTH_AraC-typ_CS"/>
</dbReference>